<dbReference type="AlphaFoldDB" id="K6VKW0"/>
<dbReference type="GeneID" id="14696624"/>
<dbReference type="EMBL" id="DF158750">
    <property type="protein sequence ID" value="GAB70082.1"/>
    <property type="molecule type" value="Genomic_DNA"/>
</dbReference>
<dbReference type="KEGG" id="pcy:PCYB_008310"/>
<evidence type="ECO:0000313" key="1">
    <source>
        <dbReference type="EMBL" id="GAB70082.1"/>
    </source>
</evidence>
<protein>
    <submittedName>
        <fullName evidence="1">CYIR protein</fullName>
    </submittedName>
</protein>
<feature type="non-terminal residue" evidence="1">
    <location>
        <position position="168"/>
    </location>
</feature>
<reference evidence="1 2" key="1">
    <citation type="journal article" date="2012" name="Nat. Genet.">
        <title>Plasmodium cynomolgi genome sequences provide insight into Plasmodium vivax and the monkey malaria clade.</title>
        <authorList>
            <person name="Tachibana S."/>
            <person name="Sullivan S.A."/>
            <person name="Kawai S."/>
            <person name="Nakamura S."/>
            <person name="Kim H.R."/>
            <person name="Goto N."/>
            <person name="Arisue N."/>
            <person name="Palacpac N.M.Q."/>
            <person name="Honma H."/>
            <person name="Yagi M."/>
            <person name="Tougan T."/>
            <person name="Katakai Y."/>
            <person name="Kaneko O."/>
            <person name="Mita T."/>
            <person name="Kita K."/>
            <person name="Yasutomi Y."/>
            <person name="Sutton P.L."/>
            <person name="Shakhbatyan R."/>
            <person name="Horii T."/>
            <person name="Yasunaga T."/>
            <person name="Barnwell J.W."/>
            <person name="Escalante A.A."/>
            <person name="Carlton J.M."/>
            <person name="Tanabe K."/>
        </authorList>
    </citation>
    <scope>NUCLEOTIDE SEQUENCE [LARGE SCALE GENOMIC DNA]</scope>
    <source>
        <strain evidence="1 2">B</strain>
    </source>
</reference>
<sequence>NKFDINCGAHIFSPTRQKWDNIEKKYLDFIKSINNPILRHIFFYFVHYYIEGHDYYHNSDPSHRSGACHYLMHWLQEKKDLFTYGGTCTINRRLWEVNFNKLWELITYEGHYNIVKNKNIMKPWCEYYSLNKYTIYPSEVNFSDCDKIISQKIDCSFLSLPPYEKECN</sequence>
<organism evidence="1 2">
    <name type="scientific">Plasmodium cynomolgi (strain B)</name>
    <dbReference type="NCBI Taxonomy" id="1120755"/>
    <lineage>
        <taxon>Eukaryota</taxon>
        <taxon>Sar</taxon>
        <taxon>Alveolata</taxon>
        <taxon>Apicomplexa</taxon>
        <taxon>Aconoidasida</taxon>
        <taxon>Haemosporida</taxon>
        <taxon>Plasmodiidae</taxon>
        <taxon>Plasmodium</taxon>
        <taxon>Plasmodium (Plasmodium)</taxon>
    </lineage>
</organism>
<proteinExistence type="predicted"/>
<name>K6VKW0_PLACD</name>
<accession>K6VKW0</accession>
<dbReference type="OrthoDB" id="387997at2759"/>
<keyword evidence="2" id="KW-1185">Reference proteome</keyword>
<feature type="non-terminal residue" evidence="1">
    <location>
        <position position="1"/>
    </location>
</feature>
<dbReference type="Proteomes" id="UP000006319">
    <property type="component" value="Unassembled WGS sequence"/>
</dbReference>
<dbReference type="VEuPathDB" id="PlasmoDB:PCYB_008310"/>
<evidence type="ECO:0000313" key="2">
    <source>
        <dbReference type="Proteomes" id="UP000006319"/>
    </source>
</evidence>
<dbReference type="RefSeq" id="XP_004228300.1">
    <property type="nucleotide sequence ID" value="XM_004228252.1"/>
</dbReference>
<gene>
    <name evidence="1" type="ORF">PCYB_008310</name>
</gene>